<evidence type="ECO:0000313" key="2">
    <source>
        <dbReference type="Proteomes" id="UP000249046"/>
    </source>
</evidence>
<gene>
    <name evidence="1" type="ORF">DI564_03875</name>
</gene>
<organism evidence="1 2">
    <name type="scientific">Rhodanobacter denitrificans</name>
    <dbReference type="NCBI Taxonomy" id="666685"/>
    <lineage>
        <taxon>Bacteria</taxon>
        <taxon>Pseudomonadati</taxon>
        <taxon>Pseudomonadota</taxon>
        <taxon>Gammaproteobacteria</taxon>
        <taxon>Lysobacterales</taxon>
        <taxon>Rhodanobacteraceae</taxon>
        <taxon>Rhodanobacter</taxon>
    </lineage>
</organism>
<dbReference type="Proteomes" id="UP000249046">
    <property type="component" value="Unassembled WGS sequence"/>
</dbReference>
<accession>A0A2W5KN18</accession>
<name>A0A2W5KN18_9GAMM</name>
<sequence>MAEGPSGALHAVAAQITPASRAIHSSMALAHTKAAPSSYTGVACAERLRRVASARARAAAVRPNAPP</sequence>
<reference evidence="1 2" key="1">
    <citation type="submission" date="2017-08" db="EMBL/GenBank/DDBJ databases">
        <title>Infants hospitalized years apart are colonized by the same room-sourced microbial strains.</title>
        <authorList>
            <person name="Brooks B."/>
            <person name="Olm M.R."/>
            <person name="Firek B.A."/>
            <person name="Baker R."/>
            <person name="Thomas B.C."/>
            <person name="Morowitz M.J."/>
            <person name="Banfield J.F."/>
        </authorList>
    </citation>
    <scope>NUCLEOTIDE SEQUENCE [LARGE SCALE GENOMIC DNA]</scope>
    <source>
        <strain evidence="1">S2_005_003_R2_42</strain>
    </source>
</reference>
<proteinExistence type="predicted"/>
<protein>
    <submittedName>
        <fullName evidence="1">Uncharacterized protein</fullName>
    </submittedName>
</protein>
<comment type="caution">
    <text evidence="1">The sequence shown here is derived from an EMBL/GenBank/DDBJ whole genome shotgun (WGS) entry which is preliminary data.</text>
</comment>
<dbReference type="AlphaFoldDB" id="A0A2W5KN18"/>
<dbReference type="EMBL" id="QFPO01000003">
    <property type="protein sequence ID" value="PZQ18451.1"/>
    <property type="molecule type" value="Genomic_DNA"/>
</dbReference>
<evidence type="ECO:0000313" key="1">
    <source>
        <dbReference type="EMBL" id="PZQ18451.1"/>
    </source>
</evidence>